<dbReference type="Proteomes" id="UP000184251">
    <property type="component" value="Unassembled WGS sequence"/>
</dbReference>
<name>A0A1M4VEJ7_9FIRM</name>
<keyword evidence="2" id="KW-1185">Reference proteome</keyword>
<dbReference type="EMBL" id="FQTU01000005">
    <property type="protein sequence ID" value="SHE67367.1"/>
    <property type="molecule type" value="Genomic_DNA"/>
</dbReference>
<keyword evidence="1" id="KW-0418">Kinase</keyword>
<evidence type="ECO:0000313" key="1">
    <source>
        <dbReference type="EMBL" id="SHE67367.1"/>
    </source>
</evidence>
<sequence>MVRIVSGPKGSGKTKRMIDYANDSSATSEGEIVFINDREKYRVKLDNHIRYVNVDDFFIKSPDVFFGFLNGLIAENYDVKTVYIDNVLRIINLDNINQLEDLFSNLRKLEDKYDVEFVLSVCAEDSEIPEFMKEAVC</sequence>
<dbReference type="GO" id="GO:0016301">
    <property type="term" value="F:kinase activity"/>
    <property type="evidence" value="ECO:0007669"/>
    <property type="project" value="UniProtKB-KW"/>
</dbReference>
<protein>
    <submittedName>
        <fullName evidence="1">Thymidine kinase</fullName>
    </submittedName>
</protein>
<accession>A0A1M4VEJ7</accession>
<reference evidence="1 2" key="1">
    <citation type="submission" date="2016-11" db="EMBL/GenBank/DDBJ databases">
        <authorList>
            <person name="Jaros S."/>
            <person name="Januszkiewicz K."/>
            <person name="Wedrychowicz H."/>
        </authorList>
    </citation>
    <scope>NUCLEOTIDE SEQUENCE [LARGE SCALE GENOMIC DNA]</scope>
    <source>
        <strain evidence="1 2">DSM 14828</strain>
    </source>
</reference>
<dbReference type="AlphaFoldDB" id="A0A1M4VEJ7"/>
<evidence type="ECO:0000313" key="2">
    <source>
        <dbReference type="Proteomes" id="UP000184251"/>
    </source>
</evidence>
<dbReference type="STRING" id="1120975.SAMN02746064_00966"/>
<dbReference type="RefSeq" id="WP_073269955.1">
    <property type="nucleotide sequence ID" value="NZ_FQTU01000005.1"/>
</dbReference>
<organism evidence="1 2">
    <name type="scientific">Alkalibacter saccharofermentans DSM 14828</name>
    <dbReference type="NCBI Taxonomy" id="1120975"/>
    <lineage>
        <taxon>Bacteria</taxon>
        <taxon>Bacillati</taxon>
        <taxon>Bacillota</taxon>
        <taxon>Clostridia</taxon>
        <taxon>Eubacteriales</taxon>
        <taxon>Eubacteriaceae</taxon>
        <taxon>Alkalibacter</taxon>
    </lineage>
</organism>
<proteinExistence type="predicted"/>
<gene>
    <name evidence="1" type="ORF">SAMN02746064_00966</name>
</gene>
<keyword evidence="1" id="KW-0808">Transferase</keyword>
<dbReference type="OrthoDB" id="1953676at2"/>